<dbReference type="AlphaFoldDB" id="A0A127JS69"/>
<keyword evidence="3" id="KW-1185">Reference proteome</keyword>
<proteinExistence type="predicted"/>
<gene>
    <name evidence="2" type="ORF">UC35_07960</name>
</gene>
<feature type="region of interest" description="Disordered" evidence="1">
    <location>
        <begin position="57"/>
        <end position="164"/>
    </location>
</feature>
<dbReference type="Pfam" id="PF11306">
    <property type="entry name" value="DUF3108"/>
    <property type="match status" value="1"/>
</dbReference>
<accession>A0A127JS69</accession>
<feature type="compositionally biased region" description="Low complexity" evidence="1">
    <location>
        <begin position="77"/>
        <end position="155"/>
    </location>
</feature>
<dbReference type="OrthoDB" id="8526020at2"/>
<dbReference type="Proteomes" id="UP000070433">
    <property type="component" value="Chromosome"/>
</dbReference>
<evidence type="ECO:0008006" key="4">
    <source>
        <dbReference type="Google" id="ProtNLM"/>
    </source>
</evidence>
<name>A0A127JS69_9BURK</name>
<organism evidence="2 3">
    <name type="scientific">Ramlibacter tataouinensis</name>
    <dbReference type="NCBI Taxonomy" id="94132"/>
    <lineage>
        <taxon>Bacteria</taxon>
        <taxon>Pseudomonadati</taxon>
        <taxon>Pseudomonadota</taxon>
        <taxon>Betaproteobacteria</taxon>
        <taxon>Burkholderiales</taxon>
        <taxon>Comamonadaceae</taxon>
        <taxon>Ramlibacter</taxon>
    </lineage>
</organism>
<dbReference type="RefSeq" id="WP_061497838.1">
    <property type="nucleotide sequence ID" value="NZ_CP010951.1"/>
</dbReference>
<evidence type="ECO:0000313" key="2">
    <source>
        <dbReference type="EMBL" id="AMO22838.1"/>
    </source>
</evidence>
<dbReference type="InterPro" id="IPR021457">
    <property type="entry name" value="DUF3108"/>
</dbReference>
<feature type="compositionally biased region" description="Pro residues" evidence="1">
    <location>
        <begin position="58"/>
        <end position="76"/>
    </location>
</feature>
<protein>
    <recommendedName>
        <fullName evidence="4">DUF3108 domain-containing protein</fullName>
    </recommendedName>
</protein>
<sequence>MAERTQLRVRRPFRFAALVALVILVHSLALDRLSDALEEPALLKQMATPMFTRVLQPQEPPPVAAAPAPEAPPPPRRAAVTSVAKKAAPKPAKPASKPASAAAPEEVASAAAPADVASAPAEPASDAAVAQQQAASAPGQGESMAKAPESAASAPAAPPHFDSWPADTRLSYRLSGLFRGGELYGSARVQWQREEDRYQNRVDIDVPPFAWFILTSQGDVTPQGLSPRAYQEQRRSSTRSVQLNADDVVLNDGRRVPRPPSIQDAASQFVELAHRFAMGQEKLEVGHHIEFWLARPNGVDLWTYDIVDRQALELRGMGVVEAFHLKPRRITNPRGNFTAEIWFAPALQYLPVRIRVNMGTEAFVELTAEKIEQR</sequence>
<reference evidence="2 3" key="1">
    <citation type="journal article" date="2014" name="Int. J. Syst. Evol. Microbiol.">
        <title>Ramlibacter solisilvae sp. nov., isolated from forest soil, and emended description of the genus Ramlibacter.</title>
        <authorList>
            <person name="Lee H.J."/>
            <person name="Lee S.H."/>
            <person name="Lee S.S."/>
            <person name="Lee J.S."/>
            <person name="Kim Y."/>
            <person name="Kim S.C."/>
            <person name="Jeon C.O."/>
        </authorList>
    </citation>
    <scope>NUCLEOTIDE SEQUENCE [LARGE SCALE GENOMIC DNA]</scope>
    <source>
        <strain evidence="2 3">5-10</strain>
    </source>
</reference>
<evidence type="ECO:0000313" key="3">
    <source>
        <dbReference type="Proteomes" id="UP000070433"/>
    </source>
</evidence>
<dbReference type="EMBL" id="CP010951">
    <property type="protein sequence ID" value="AMO22838.1"/>
    <property type="molecule type" value="Genomic_DNA"/>
</dbReference>
<evidence type="ECO:0000256" key="1">
    <source>
        <dbReference type="SAM" id="MobiDB-lite"/>
    </source>
</evidence>